<dbReference type="Gene3D" id="1.10.1780.10">
    <property type="entry name" value="Clp, N-terminal domain"/>
    <property type="match status" value="2"/>
</dbReference>
<keyword evidence="4" id="KW-1185">Reference proteome</keyword>
<sequence>MFARFDKSAKLVVIGALKAAEKARSPQIAEEHVVMGLLDQDDSRAAVVLAPHRVPKDEVRRAYRDAAKVGGMSQSDAAALKELGIDLDEVIASVRRDHGDDALAAPLSGRRRGARTRGFTEDVRKIIVTAIREAQELGDRHLGDEHLLLALLSSGTVAADALAAHGVSYEGVRSQLVQMHDK</sequence>
<comment type="caution">
    <text evidence="3">The sequence shown here is derived from an EMBL/GenBank/DDBJ whole genome shotgun (WGS) entry which is preliminary data.</text>
</comment>
<gene>
    <name evidence="3" type="ORF">EV186_1011507</name>
</gene>
<organism evidence="3 4">
    <name type="scientific">Labedaea rhizosphaerae</name>
    <dbReference type="NCBI Taxonomy" id="598644"/>
    <lineage>
        <taxon>Bacteria</taxon>
        <taxon>Bacillati</taxon>
        <taxon>Actinomycetota</taxon>
        <taxon>Actinomycetes</taxon>
        <taxon>Pseudonocardiales</taxon>
        <taxon>Pseudonocardiaceae</taxon>
        <taxon>Labedaea</taxon>
    </lineage>
</organism>
<accession>A0A4R6SQH6</accession>
<protein>
    <submittedName>
        <fullName evidence="3">ClpA/ClpB-like protein</fullName>
    </submittedName>
</protein>
<dbReference type="InterPro" id="IPR004176">
    <property type="entry name" value="Clp_R_N"/>
</dbReference>
<name>A0A4R6SQH6_LABRH</name>
<evidence type="ECO:0000313" key="3">
    <source>
        <dbReference type="EMBL" id="TDQ05533.1"/>
    </source>
</evidence>
<dbReference type="PROSITE" id="PS51903">
    <property type="entry name" value="CLP_R"/>
    <property type="match status" value="1"/>
</dbReference>
<dbReference type="InterPro" id="IPR036628">
    <property type="entry name" value="Clp_N_dom_sf"/>
</dbReference>
<dbReference type="Proteomes" id="UP000295444">
    <property type="component" value="Unassembled WGS sequence"/>
</dbReference>
<dbReference type="SUPFAM" id="SSF81923">
    <property type="entry name" value="Double Clp-N motif"/>
    <property type="match status" value="2"/>
</dbReference>
<dbReference type="OrthoDB" id="3628183at2"/>
<dbReference type="AlphaFoldDB" id="A0A4R6SQH6"/>
<evidence type="ECO:0000313" key="4">
    <source>
        <dbReference type="Proteomes" id="UP000295444"/>
    </source>
</evidence>
<dbReference type="Pfam" id="PF02861">
    <property type="entry name" value="Clp_N"/>
    <property type="match status" value="2"/>
</dbReference>
<dbReference type="EMBL" id="SNXZ01000001">
    <property type="protein sequence ID" value="TDQ05533.1"/>
    <property type="molecule type" value="Genomic_DNA"/>
</dbReference>
<evidence type="ECO:0000259" key="2">
    <source>
        <dbReference type="PROSITE" id="PS51903"/>
    </source>
</evidence>
<proteinExistence type="predicted"/>
<feature type="domain" description="Clp R" evidence="2">
    <location>
        <begin position="2"/>
        <end position="182"/>
    </location>
</feature>
<evidence type="ECO:0000256" key="1">
    <source>
        <dbReference type="PROSITE-ProRule" id="PRU01251"/>
    </source>
</evidence>
<reference evidence="3 4" key="1">
    <citation type="submission" date="2019-03" db="EMBL/GenBank/DDBJ databases">
        <title>Genomic Encyclopedia of Type Strains, Phase IV (KMG-IV): sequencing the most valuable type-strain genomes for metagenomic binning, comparative biology and taxonomic classification.</title>
        <authorList>
            <person name="Goeker M."/>
        </authorList>
    </citation>
    <scope>NUCLEOTIDE SEQUENCE [LARGE SCALE GENOMIC DNA]</scope>
    <source>
        <strain evidence="3 4">DSM 45361</strain>
    </source>
</reference>
<dbReference type="RefSeq" id="WP_133848262.1">
    <property type="nucleotide sequence ID" value="NZ_SNXZ01000001.1"/>
</dbReference>
<keyword evidence="1" id="KW-0677">Repeat</keyword>